<evidence type="ECO:0000256" key="12">
    <source>
        <dbReference type="ARBA" id="ARBA00071387"/>
    </source>
</evidence>
<name>A0A0Q9XI40_DROMO</name>
<dbReference type="SMART" id="SM00008">
    <property type="entry name" value="HormR"/>
    <property type="match status" value="1"/>
</dbReference>
<dbReference type="Proteomes" id="UP000009192">
    <property type="component" value="Unassembled WGS sequence"/>
</dbReference>
<dbReference type="SUPFAM" id="SSF81321">
    <property type="entry name" value="Family A G protein-coupled receptor-like"/>
    <property type="match status" value="1"/>
</dbReference>
<feature type="transmembrane region" description="Helical" evidence="13">
    <location>
        <begin position="273"/>
        <end position="294"/>
    </location>
</feature>
<evidence type="ECO:0000313" key="17">
    <source>
        <dbReference type="Proteomes" id="UP000009192"/>
    </source>
</evidence>
<dbReference type="InterPro" id="IPR017983">
    <property type="entry name" value="GPCR_2_secretin-like_CS"/>
</dbReference>
<keyword evidence="17" id="KW-1185">Reference proteome</keyword>
<reference evidence="16" key="2">
    <citation type="journal article" date="2008" name="Bioinformatics">
        <title>Assembly reconciliation.</title>
        <authorList>
            <person name="Zimin A.V."/>
            <person name="Smith D.R."/>
            <person name="Sutton G."/>
            <person name="Yorke J.A."/>
        </authorList>
    </citation>
    <scope>NUCLEOTIDE SEQUENCE</scope>
    <source>
        <strain evidence="16">TSC#15081-1352.22</strain>
    </source>
</reference>
<dbReference type="Gene3D" id="4.10.1240.10">
    <property type="entry name" value="GPCR, family 2, extracellular hormone receptor domain"/>
    <property type="match status" value="1"/>
</dbReference>
<dbReference type="GO" id="GO:0009651">
    <property type="term" value="P:response to salt stress"/>
    <property type="evidence" value="ECO:0007669"/>
    <property type="project" value="EnsemblMetazoa"/>
</dbReference>
<dbReference type="Pfam" id="PF00002">
    <property type="entry name" value="7tm_2"/>
    <property type="match status" value="1"/>
</dbReference>
<dbReference type="EMBL" id="CH933808">
    <property type="protein sequence ID" value="KRG03907.1"/>
    <property type="molecule type" value="Genomic_DNA"/>
</dbReference>
<dbReference type="Pfam" id="PF02793">
    <property type="entry name" value="HRM"/>
    <property type="match status" value="1"/>
</dbReference>
<keyword evidence="9" id="KW-0325">Glycoprotein</keyword>
<dbReference type="PANTHER" id="PTHR45620:SF15">
    <property type="entry name" value="DIURETIC HORMONE 44 RECEPTOR 1-RELATED"/>
    <property type="match status" value="1"/>
</dbReference>
<feature type="transmembrane region" description="Helical" evidence="13">
    <location>
        <begin position="236"/>
        <end position="261"/>
    </location>
</feature>
<comment type="subcellular location">
    <subcellularLocation>
        <location evidence="1">Cell membrane</location>
        <topology evidence="1">Multi-pass membrane protein</topology>
    </subcellularLocation>
</comment>
<reference evidence="16 17" key="1">
    <citation type="journal article" date="2007" name="Nature">
        <title>Evolution of genes and genomes on the Drosophila phylogeny.</title>
        <authorList>
            <consortium name="Drosophila 12 Genomes Consortium"/>
            <person name="Clark A.G."/>
            <person name="Eisen M.B."/>
            <person name="Smith D.R."/>
            <person name="Bergman C.M."/>
            <person name="Oliver B."/>
            <person name="Markow T.A."/>
            <person name="Kaufman T.C."/>
            <person name="Kellis M."/>
            <person name="Gelbart W."/>
            <person name="Iyer V.N."/>
            <person name="Pollard D.A."/>
            <person name="Sackton T.B."/>
            <person name="Larracuente A.M."/>
            <person name="Singh N.D."/>
            <person name="Abad J.P."/>
            <person name="Abt D.N."/>
            <person name="Adryan B."/>
            <person name="Aguade M."/>
            <person name="Akashi H."/>
            <person name="Anderson W.W."/>
            <person name="Aquadro C.F."/>
            <person name="Ardell D.H."/>
            <person name="Arguello R."/>
            <person name="Artieri C.G."/>
            <person name="Barbash D.A."/>
            <person name="Barker D."/>
            <person name="Barsanti P."/>
            <person name="Batterham P."/>
            <person name="Batzoglou S."/>
            <person name="Begun D."/>
            <person name="Bhutkar A."/>
            <person name="Blanco E."/>
            <person name="Bosak S.A."/>
            <person name="Bradley R.K."/>
            <person name="Brand A.D."/>
            <person name="Brent M.R."/>
            <person name="Brooks A.N."/>
            <person name="Brown R.H."/>
            <person name="Butlin R.K."/>
            <person name="Caggese C."/>
            <person name="Calvi B.R."/>
            <person name="Bernardo de Carvalho A."/>
            <person name="Caspi A."/>
            <person name="Castrezana S."/>
            <person name="Celniker S.E."/>
            <person name="Chang J.L."/>
            <person name="Chapple C."/>
            <person name="Chatterji S."/>
            <person name="Chinwalla A."/>
            <person name="Civetta A."/>
            <person name="Clifton S.W."/>
            <person name="Comeron J.M."/>
            <person name="Costello J.C."/>
            <person name="Coyne J.A."/>
            <person name="Daub J."/>
            <person name="David R.G."/>
            <person name="Delcher A.L."/>
            <person name="Delehaunty K."/>
            <person name="Do C.B."/>
            <person name="Ebling H."/>
            <person name="Edwards K."/>
            <person name="Eickbush T."/>
            <person name="Evans J.D."/>
            <person name="Filipski A."/>
            <person name="Findeiss S."/>
            <person name="Freyhult E."/>
            <person name="Fulton L."/>
            <person name="Fulton R."/>
            <person name="Garcia A.C."/>
            <person name="Gardiner A."/>
            <person name="Garfield D.A."/>
            <person name="Garvin B.E."/>
            <person name="Gibson G."/>
            <person name="Gilbert D."/>
            <person name="Gnerre S."/>
            <person name="Godfrey J."/>
            <person name="Good R."/>
            <person name="Gotea V."/>
            <person name="Gravely B."/>
            <person name="Greenberg A.J."/>
            <person name="Griffiths-Jones S."/>
            <person name="Gross S."/>
            <person name="Guigo R."/>
            <person name="Gustafson E.A."/>
            <person name="Haerty W."/>
            <person name="Hahn M.W."/>
            <person name="Halligan D.L."/>
            <person name="Halpern A.L."/>
            <person name="Halter G.M."/>
            <person name="Han M.V."/>
            <person name="Heger A."/>
            <person name="Hillier L."/>
            <person name="Hinrichs A.S."/>
            <person name="Holmes I."/>
            <person name="Hoskins R.A."/>
            <person name="Hubisz M.J."/>
            <person name="Hultmark D."/>
            <person name="Huntley M.A."/>
            <person name="Jaffe D.B."/>
            <person name="Jagadeeshan S."/>
            <person name="Jeck W.R."/>
            <person name="Johnson J."/>
            <person name="Jones C.D."/>
            <person name="Jordan W.C."/>
            <person name="Karpen G.H."/>
            <person name="Kataoka E."/>
            <person name="Keightley P.D."/>
            <person name="Kheradpour P."/>
            <person name="Kirkness E.F."/>
            <person name="Koerich L.B."/>
            <person name="Kristiansen K."/>
            <person name="Kudrna D."/>
            <person name="Kulathinal R.J."/>
            <person name="Kumar S."/>
            <person name="Kwok R."/>
            <person name="Lander E."/>
            <person name="Langley C.H."/>
            <person name="Lapoint R."/>
            <person name="Lazzaro B.P."/>
            <person name="Lee S.J."/>
            <person name="Levesque L."/>
            <person name="Li R."/>
            <person name="Lin C.F."/>
            <person name="Lin M.F."/>
            <person name="Lindblad-Toh K."/>
            <person name="Llopart A."/>
            <person name="Long M."/>
            <person name="Low L."/>
            <person name="Lozovsky E."/>
            <person name="Lu J."/>
            <person name="Luo M."/>
            <person name="Machado C.A."/>
            <person name="Makalowski W."/>
            <person name="Marzo M."/>
            <person name="Matsuda M."/>
            <person name="Matzkin L."/>
            <person name="McAllister B."/>
            <person name="McBride C.S."/>
            <person name="McKernan B."/>
            <person name="McKernan K."/>
            <person name="Mendez-Lago M."/>
            <person name="Minx P."/>
            <person name="Mollenhauer M.U."/>
            <person name="Montooth K."/>
            <person name="Mount S.M."/>
            <person name="Mu X."/>
            <person name="Myers E."/>
            <person name="Negre B."/>
            <person name="Newfeld S."/>
            <person name="Nielsen R."/>
            <person name="Noor M.A."/>
            <person name="O'Grady P."/>
            <person name="Pachter L."/>
            <person name="Papaceit M."/>
            <person name="Parisi M.J."/>
            <person name="Parisi M."/>
            <person name="Parts L."/>
            <person name="Pedersen J.S."/>
            <person name="Pesole G."/>
            <person name="Phillippy A.M."/>
            <person name="Ponting C.P."/>
            <person name="Pop M."/>
            <person name="Porcelli D."/>
            <person name="Powell J.R."/>
            <person name="Prohaska S."/>
            <person name="Pruitt K."/>
            <person name="Puig M."/>
            <person name="Quesneville H."/>
            <person name="Ram K.R."/>
            <person name="Rand D."/>
            <person name="Rasmussen M.D."/>
            <person name="Reed L.K."/>
            <person name="Reenan R."/>
            <person name="Reily A."/>
            <person name="Remington K.A."/>
            <person name="Rieger T.T."/>
            <person name="Ritchie M.G."/>
            <person name="Robin C."/>
            <person name="Rogers Y.H."/>
            <person name="Rohde C."/>
            <person name="Rozas J."/>
            <person name="Rubenfield M.J."/>
            <person name="Ruiz A."/>
            <person name="Russo S."/>
            <person name="Salzberg S.L."/>
            <person name="Sanchez-Gracia A."/>
            <person name="Saranga D.J."/>
            <person name="Sato H."/>
            <person name="Schaeffer S.W."/>
            <person name="Schatz M.C."/>
            <person name="Schlenke T."/>
            <person name="Schwartz R."/>
            <person name="Segarra C."/>
            <person name="Singh R.S."/>
            <person name="Sirot L."/>
            <person name="Sirota M."/>
            <person name="Sisneros N.B."/>
            <person name="Smith C.D."/>
            <person name="Smith T.F."/>
            <person name="Spieth J."/>
            <person name="Stage D.E."/>
            <person name="Stark A."/>
            <person name="Stephan W."/>
            <person name="Strausberg R.L."/>
            <person name="Strempel S."/>
            <person name="Sturgill D."/>
            <person name="Sutton G."/>
            <person name="Sutton G.G."/>
            <person name="Tao W."/>
            <person name="Teichmann S."/>
            <person name="Tobari Y.N."/>
            <person name="Tomimura Y."/>
            <person name="Tsolas J.M."/>
            <person name="Valente V.L."/>
            <person name="Venter E."/>
            <person name="Venter J.C."/>
            <person name="Vicario S."/>
            <person name="Vieira F.G."/>
            <person name="Vilella A.J."/>
            <person name="Villasante A."/>
            <person name="Walenz B."/>
            <person name="Wang J."/>
            <person name="Wasserman M."/>
            <person name="Watts T."/>
            <person name="Wilson D."/>
            <person name="Wilson R.K."/>
            <person name="Wing R.A."/>
            <person name="Wolfner M.F."/>
            <person name="Wong A."/>
            <person name="Wong G.K."/>
            <person name="Wu C.I."/>
            <person name="Wu G."/>
            <person name="Yamamoto D."/>
            <person name="Yang H.P."/>
            <person name="Yang S.P."/>
            <person name="Yorke J.A."/>
            <person name="Yoshida K."/>
            <person name="Zdobnov E."/>
            <person name="Zhang P."/>
            <person name="Zhang Y."/>
            <person name="Zimin A.V."/>
            <person name="Baldwin J."/>
            <person name="Abdouelleil A."/>
            <person name="Abdulkadir J."/>
            <person name="Abebe A."/>
            <person name="Abera B."/>
            <person name="Abreu J."/>
            <person name="Acer S.C."/>
            <person name="Aftuck L."/>
            <person name="Alexander A."/>
            <person name="An P."/>
            <person name="Anderson E."/>
            <person name="Anderson S."/>
            <person name="Arachi H."/>
            <person name="Azer M."/>
            <person name="Bachantsang P."/>
            <person name="Barry A."/>
            <person name="Bayul T."/>
            <person name="Berlin A."/>
            <person name="Bessette D."/>
            <person name="Bloom T."/>
            <person name="Blye J."/>
            <person name="Boguslavskiy L."/>
            <person name="Bonnet C."/>
            <person name="Boukhgalter B."/>
            <person name="Bourzgui I."/>
            <person name="Brown A."/>
            <person name="Cahill P."/>
            <person name="Channer S."/>
            <person name="Cheshatsang Y."/>
            <person name="Chuda L."/>
            <person name="Citroen M."/>
            <person name="Collymore A."/>
            <person name="Cooke P."/>
            <person name="Costello M."/>
            <person name="D'Aco K."/>
            <person name="Daza R."/>
            <person name="De Haan G."/>
            <person name="DeGray S."/>
            <person name="DeMaso C."/>
            <person name="Dhargay N."/>
            <person name="Dooley K."/>
            <person name="Dooley E."/>
            <person name="Doricent M."/>
            <person name="Dorje P."/>
            <person name="Dorjee K."/>
            <person name="Dupes A."/>
            <person name="Elong R."/>
            <person name="Falk J."/>
            <person name="Farina A."/>
            <person name="Faro S."/>
            <person name="Ferguson D."/>
            <person name="Fisher S."/>
            <person name="Foley C.D."/>
            <person name="Franke A."/>
            <person name="Friedrich D."/>
            <person name="Gadbois L."/>
            <person name="Gearin G."/>
            <person name="Gearin C.R."/>
            <person name="Giannoukos G."/>
            <person name="Goode T."/>
            <person name="Graham J."/>
            <person name="Grandbois E."/>
            <person name="Grewal S."/>
            <person name="Gyaltsen K."/>
            <person name="Hafez N."/>
            <person name="Hagos B."/>
            <person name="Hall J."/>
            <person name="Henson C."/>
            <person name="Hollinger A."/>
            <person name="Honan T."/>
            <person name="Huard M.D."/>
            <person name="Hughes L."/>
            <person name="Hurhula B."/>
            <person name="Husby M.E."/>
            <person name="Kamat A."/>
            <person name="Kanga B."/>
            <person name="Kashin S."/>
            <person name="Khazanovich D."/>
            <person name="Kisner P."/>
            <person name="Lance K."/>
            <person name="Lara M."/>
            <person name="Lee W."/>
            <person name="Lennon N."/>
            <person name="Letendre F."/>
            <person name="LeVine R."/>
            <person name="Lipovsky A."/>
            <person name="Liu X."/>
            <person name="Liu J."/>
            <person name="Liu S."/>
            <person name="Lokyitsang T."/>
            <person name="Lokyitsang Y."/>
            <person name="Lubonja R."/>
            <person name="Lui A."/>
            <person name="MacDonald P."/>
            <person name="Magnisalis V."/>
            <person name="Maru K."/>
            <person name="Matthews C."/>
            <person name="McCusker W."/>
            <person name="McDonough S."/>
            <person name="Mehta T."/>
            <person name="Meldrim J."/>
            <person name="Meneus L."/>
            <person name="Mihai O."/>
            <person name="Mihalev A."/>
            <person name="Mihova T."/>
            <person name="Mittelman R."/>
            <person name="Mlenga V."/>
            <person name="Montmayeur A."/>
            <person name="Mulrain L."/>
            <person name="Navidi A."/>
            <person name="Naylor J."/>
            <person name="Negash T."/>
            <person name="Nguyen T."/>
            <person name="Nguyen N."/>
            <person name="Nicol R."/>
            <person name="Norbu C."/>
            <person name="Norbu N."/>
            <person name="Novod N."/>
            <person name="O'Neill B."/>
            <person name="Osman S."/>
            <person name="Markiewicz E."/>
            <person name="Oyono O.L."/>
            <person name="Patti C."/>
            <person name="Phunkhang P."/>
            <person name="Pierre F."/>
            <person name="Priest M."/>
            <person name="Raghuraman S."/>
            <person name="Rege F."/>
            <person name="Reyes R."/>
            <person name="Rise C."/>
            <person name="Rogov P."/>
            <person name="Ross K."/>
            <person name="Ryan E."/>
            <person name="Settipalli S."/>
            <person name="Shea T."/>
            <person name="Sherpa N."/>
            <person name="Shi L."/>
            <person name="Shih D."/>
            <person name="Sparrow T."/>
            <person name="Spaulding J."/>
            <person name="Stalker J."/>
            <person name="Stange-Thomann N."/>
            <person name="Stavropoulos S."/>
            <person name="Stone C."/>
            <person name="Strader C."/>
            <person name="Tesfaye S."/>
            <person name="Thomson T."/>
            <person name="Thoulutsang Y."/>
            <person name="Thoulutsang D."/>
            <person name="Topham K."/>
            <person name="Topping I."/>
            <person name="Tsamla T."/>
            <person name="Vassiliev H."/>
            <person name="Vo A."/>
            <person name="Wangchuk T."/>
            <person name="Wangdi T."/>
            <person name="Weiand M."/>
            <person name="Wilkinson J."/>
            <person name="Wilson A."/>
            <person name="Yadav S."/>
            <person name="Young G."/>
            <person name="Yu Q."/>
            <person name="Zembek L."/>
            <person name="Zhong D."/>
            <person name="Zimmer A."/>
            <person name="Zwirko Z."/>
            <person name="Jaffe D.B."/>
            <person name="Alvarez P."/>
            <person name="Brockman W."/>
            <person name="Butler J."/>
            <person name="Chin C."/>
            <person name="Gnerre S."/>
            <person name="Grabherr M."/>
            <person name="Kleber M."/>
            <person name="Mauceli E."/>
            <person name="MacCallum I."/>
        </authorList>
    </citation>
    <scope>NUCLEOTIDE SEQUENCE [LARGE SCALE GENOMIC DNA]</scope>
    <source>
        <strain evidence="16">TSC#15081-1352.22</strain>
        <strain evidence="17">Tucson 15081-1352.22</strain>
    </source>
</reference>
<keyword evidence="6" id="KW-0297">G-protein coupled receptor</keyword>
<protein>
    <recommendedName>
        <fullName evidence="12">Diuretic hormone receptor</fullName>
    </recommendedName>
</protein>
<dbReference type="EMBL" id="CH933808">
    <property type="protein sequence ID" value="KRG03904.1"/>
    <property type="molecule type" value="Genomic_DNA"/>
</dbReference>
<evidence type="ECO:0000256" key="3">
    <source>
        <dbReference type="ARBA" id="ARBA00022475"/>
    </source>
</evidence>
<dbReference type="InterPro" id="IPR050332">
    <property type="entry name" value="GPCR_2"/>
</dbReference>
<dbReference type="OrthoDB" id="6022368at2759"/>
<dbReference type="GO" id="GO:0017046">
    <property type="term" value="F:peptide hormone binding"/>
    <property type="evidence" value="ECO:0007669"/>
    <property type="project" value="TreeGrafter"/>
</dbReference>
<evidence type="ECO:0000256" key="1">
    <source>
        <dbReference type="ARBA" id="ARBA00004651"/>
    </source>
</evidence>
<dbReference type="GO" id="GO:0008036">
    <property type="term" value="F:diuretic hormone receptor activity"/>
    <property type="evidence" value="ECO:0007669"/>
    <property type="project" value="EnsemblMetazoa"/>
</dbReference>
<feature type="transmembrane region" description="Helical" evidence="13">
    <location>
        <begin position="368"/>
        <end position="386"/>
    </location>
</feature>
<evidence type="ECO:0000256" key="10">
    <source>
        <dbReference type="ARBA" id="ARBA00023224"/>
    </source>
</evidence>
<evidence type="ECO:0000256" key="5">
    <source>
        <dbReference type="ARBA" id="ARBA00022989"/>
    </source>
</evidence>
<dbReference type="InterPro" id="IPR017981">
    <property type="entry name" value="GPCR_2-like_7TM"/>
</dbReference>
<dbReference type="FunFam" id="1.20.1070.10:FF:000155">
    <property type="entry name" value="diuretic hormone receptor isoform X1"/>
    <property type="match status" value="1"/>
</dbReference>
<keyword evidence="7 13" id="KW-0472">Membrane</keyword>
<dbReference type="GO" id="GO:0008528">
    <property type="term" value="F:G protein-coupled peptide receptor activity"/>
    <property type="evidence" value="ECO:0007669"/>
    <property type="project" value="TreeGrafter"/>
</dbReference>
<dbReference type="Gene3D" id="1.20.1070.10">
    <property type="entry name" value="Rhodopsin 7-helix transmembrane proteins"/>
    <property type="match status" value="1"/>
</dbReference>
<dbReference type="PROSITE" id="PS00649">
    <property type="entry name" value="G_PROTEIN_RECEP_F2_1"/>
    <property type="match status" value="1"/>
</dbReference>
<feature type="domain" description="G-protein coupled receptors family 2 profile 1" evidence="14">
    <location>
        <begin position="59"/>
        <end position="149"/>
    </location>
</feature>
<evidence type="ECO:0000256" key="11">
    <source>
        <dbReference type="ARBA" id="ARBA00054836"/>
    </source>
</evidence>
<feature type="transmembrane region" description="Helical" evidence="13">
    <location>
        <begin position="329"/>
        <end position="348"/>
    </location>
</feature>
<dbReference type="PRINTS" id="PR01127">
    <property type="entry name" value="DIUHORMONER"/>
</dbReference>
<dbReference type="InterPro" id="IPR000832">
    <property type="entry name" value="GPCR_2_secretin-like"/>
</dbReference>
<sequence length="599" mass="68395">MAEEELQAFVESLDGASAENIANAIANFSLDMLQRASALIGTQQPHSGALLINRTLEEQCRHQAELEKHLYSNSSSNVSSNVNSDLHCPTSFDSVLCWPRTKASSWAVLSCFEEFKGVHYDTTENATRYCHANGTWNHYSNYSRCHQQSGSVADVPEFSASVDLPAIIYAGGYFISFATLVVALIIFLGFKDLRCLRNTIHANLFLTYITSALLWILTLFLQVITTESSQAGCITLVIMFQYFYLTNFFWMFVEGLYLYILVVQTFSSENISFVIYALIGWGCPALCILVWSIAKAFASHLENDHFNGLEIECTWMRESHIDWIFKGPASLAILVNLVFLIRIMWVLITKLRSTQTFETRQYYKASKALLVLIPLFGITYLLVLTGPEQGISRNLFEALRAFLLSTQVRMTCTSNVNLLSFYDSFLSYKGFFVALFYCFLNSEVRQTLRHRFVIWRESRNIHRSNSRKNRRCVNCSINFINGHRTSKDYSQRSRTESLRCVYAIFPLNIVNASCPLPTRLFHVSLQLTPTKRCMNNLFLYSFTKLCRLDNSFIVCPSGNPSIFITVRYKSICTLLLCTVLEQNLKVLQVILFSLLQRNA</sequence>
<comment type="function">
    <text evidence="11">Receptor for the insect diurectic hormone. The activity of this receptor is mediated by G proteins which activate adenylyl cyclase.</text>
</comment>
<keyword evidence="8" id="KW-0675">Receptor</keyword>
<evidence type="ECO:0000256" key="6">
    <source>
        <dbReference type="ARBA" id="ARBA00023040"/>
    </source>
</evidence>
<dbReference type="AlphaFoldDB" id="A0A0Q9XI40"/>
<keyword evidence="4 13" id="KW-0812">Transmembrane</keyword>
<evidence type="ECO:0000256" key="7">
    <source>
        <dbReference type="ARBA" id="ARBA00023136"/>
    </source>
</evidence>
<dbReference type="InterPro" id="IPR036445">
    <property type="entry name" value="GPCR_2_extracell_dom_sf"/>
</dbReference>
<dbReference type="InParanoid" id="A0A0Q9XI40"/>
<feature type="transmembrane region" description="Helical" evidence="13">
    <location>
        <begin position="166"/>
        <end position="190"/>
    </location>
</feature>
<dbReference type="PANTHER" id="PTHR45620">
    <property type="entry name" value="PDF RECEPTOR-LIKE PROTEIN-RELATED"/>
    <property type="match status" value="1"/>
</dbReference>
<evidence type="ECO:0000313" key="16">
    <source>
        <dbReference type="EMBL" id="KRG03911.1"/>
    </source>
</evidence>
<proteinExistence type="inferred from homology"/>
<dbReference type="PROSITE" id="PS50261">
    <property type="entry name" value="G_PROTEIN_RECEP_F2_4"/>
    <property type="match status" value="1"/>
</dbReference>
<accession>A0A0Q9XI40</accession>
<dbReference type="GO" id="GO:0005886">
    <property type="term" value="C:plasma membrane"/>
    <property type="evidence" value="ECO:0007669"/>
    <property type="project" value="UniProtKB-SubCell"/>
</dbReference>
<dbReference type="PROSITE" id="PS50227">
    <property type="entry name" value="G_PROTEIN_RECEP_F2_3"/>
    <property type="match status" value="1"/>
</dbReference>
<keyword evidence="10" id="KW-0807">Transducer</keyword>
<dbReference type="InterPro" id="IPR001879">
    <property type="entry name" value="GPCR_2_extracellular_dom"/>
</dbReference>
<dbReference type="PRINTS" id="PR00249">
    <property type="entry name" value="GPCRSECRETIN"/>
</dbReference>
<feature type="transmembrane region" description="Helical" evidence="13">
    <location>
        <begin position="202"/>
        <end position="224"/>
    </location>
</feature>
<keyword evidence="3" id="KW-1003">Cell membrane</keyword>
<evidence type="ECO:0000259" key="15">
    <source>
        <dbReference type="PROSITE" id="PS50261"/>
    </source>
</evidence>
<evidence type="ECO:0000256" key="4">
    <source>
        <dbReference type="ARBA" id="ARBA00022692"/>
    </source>
</evidence>
<evidence type="ECO:0000256" key="9">
    <source>
        <dbReference type="ARBA" id="ARBA00023180"/>
    </source>
</evidence>
<feature type="transmembrane region" description="Helical" evidence="13">
    <location>
        <begin position="425"/>
        <end position="442"/>
    </location>
</feature>
<comment type="similarity">
    <text evidence="2">Belongs to the G-protein coupled receptor 2 family.</text>
</comment>
<dbReference type="GO" id="GO:0007188">
    <property type="term" value="P:adenylate cyclase-modulating G protein-coupled receptor signaling pathway"/>
    <property type="evidence" value="ECO:0007669"/>
    <property type="project" value="TreeGrafter"/>
</dbReference>
<feature type="domain" description="G-protein coupled receptors family 2 profile 2" evidence="15">
    <location>
        <begin position="165"/>
        <end position="441"/>
    </location>
</feature>
<dbReference type="EMBL" id="CH933808">
    <property type="protein sequence ID" value="KRG03911.1"/>
    <property type="molecule type" value="Genomic_DNA"/>
</dbReference>
<reference evidence="16" key="3">
    <citation type="submission" date="2015-11" db="EMBL/GenBank/DDBJ databases">
        <authorList>
            <consortium name="FlyBase"/>
        </authorList>
    </citation>
    <scope>NUCLEOTIDE SEQUENCE</scope>
    <source>
        <strain evidence="16">TSC#15081-1352.22</strain>
    </source>
</reference>
<evidence type="ECO:0000256" key="13">
    <source>
        <dbReference type="SAM" id="Phobius"/>
    </source>
</evidence>
<dbReference type="InterPro" id="IPR002001">
    <property type="entry name" value="GPCR_2_diuretic_rcpt"/>
</dbReference>
<dbReference type="SUPFAM" id="SSF111418">
    <property type="entry name" value="Hormone receptor domain"/>
    <property type="match status" value="1"/>
</dbReference>
<dbReference type="CDD" id="cd15263">
    <property type="entry name" value="7tmB1_DH_R"/>
    <property type="match status" value="1"/>
</dbReference>
<dbReference type="FunCoup" id="A0A0Q9XI40">
    <property type="interactions" value="292"/>
</dbReference>
<evidence type="ECO:0000256" key="2">
    <source>
        <dbReference type="ARBA" id="ARBA00005314"/>
    </source>
</evidence>
<keyword evidence="5 13" id="KW-1133">Transmembrane helix</keyword>
<organism evidence="16 17">
    <name type="scientific">Drosophila mojavensis</name>
    <name type="common">Fruit fly</name>
    <dbReference type="NCBI Taxonomy" id="7230"/>
    <lineage>
        <taxon>Eukaryota</taxon>
        <taxon>Metazoa</taxon>
        <taxon>Ecdysozoa</taxon>
        <taxon>Arthropoda</taxon>
        <taxon>Hexapoda</taxon>
        <taxon>Insecta</taxon>
        <taxon>Pterygota</taxon>
        <taxon>Neoptera</taxon>
        <taxon>Endopterygota</taxon>
        <taxon>Diptera</taxon>
        <taxon>Brachycera</taxon>
        <taxon>Muscomorpha</taxon>
        <taxon>Ephydroidea</taxon>
        <taxon>Drosophilidae</taxon>
        <taxon>Drosophila</taxon>
    </lineage>
</organism>
<evidence type="ECO:0000256" key="8">
    <source>
        <dbReference type="ARBA" id="ARBA00023170"/>
    </source>
</evidence>
<evidence type="ECO:0000259" key="14">
    <source>
        <dbReference type="PROSITE" id="PS50227"/>
    </source>
</evidence>
<gene>
    <name evidence="16" type="primary">Dmoj\GI19749</name>
    <name evidence="16" type="ORF">Dmoj_GI19749</name>
</gene>
<dbReference type="GO" id="GO:0007166">
    <property type="term" value="P:cell surface receptor signaling pathway"/>
    <property type="evidence" value="ECO:0007669"/>
    <property type="project" value="InterPro"/>
</dbReference>